<dbReference type="InterPro" id="IPR013783">
    <property type="entry name" value="Ig-like_fold"/>
</dbReference>
<name>A0A3M9L8W2_9EURY</name>
<proteinExistence type="predicted"/>
<evidence type="ECO:0000313" key="3">
    <source>
        <dbReference type="EMBL" id="RNI09771.1"/>
    </source>
</evidence>
<dbReference type="Gene3D" id="2.60.40.10">
    <property type="entry name" value="Immunoglobulins"/>
    <property type="match status" value="1"/>
</dbReference>
<evidence type="ECO:0000313" key="4">
    <source>
        <dbReference type="Proteomes" id="UP000267921"/>
    </source>
</evidence>
<dbReference type="SUPFAM" id="SSF89372">
    <property type="entry name" value="Fucose-specific lectin"/>
    <property type="match status" value="1"/>
</dbReference>
<dbReference type="CDD" id="cd00198">
    <property type="entry name" value="vWFA"/>
    <property type="match status" value="1"/>
</dbReference>
<comment type="caution">
    <text evidence="3">The sequence shown here is derived from an EMBL/GenBank/DDBJ whole genome shotgun (WGS) entry which is preliminary data.</text>
</comment>
<accession>A0A3M9L8W2</accession>
<dbReference type="PROSITE" id="PS50234">
    <property type="entry name" value="VWFA"/>
    <property type="match status" value="2"/>
</dbReference>
<gene>
    <name evidence="3" type="ORF">EFE40_03735</name>
</gene>
<reference evidence="3 4" key="1">
    <citation type="submission" date="2018-10" db="EMBL/GenBank/DDBJ databases">
        <title>Cultivation of a novel Methanohalophilus strain from Kebrit Deep of the Red Sea and a genomic comparison of members of the genus Methanohalophilus.</title>
        <authorList>
            <person name="Guan Y."/>
            <person name="Ngugi D.K."/>
            <person name="Stingl U."/>
        </authorList>
    </citation>
    <scope>NUCLEOTIDE SEQUENCE [LARGE SCALE GENOMIC DNA]</scope>
    <source>
        <strain evidence="3 4">DSM 3094</strain>
    </source>
</reference>
<feature type="domain" description="VWFA" evidence="2">
    <location>
        <begin position="670"/>
        <end position="850"/>
    </location>
</feature>
<feature type="region of interest" description="Disordered" evidence="1">
    <location>
        <begin position="1800"/>
        <end position="1822"/>
    </location>
</feature>
<sequence length="2005" mass="219660">MKPHIPMWRILKKLMTLLLMQMKGFRGPFNFFQFFLSFNFHKSYILKHTIYLLMVVKIIPAICFLFILALSVTPVTGQTLEISGPDSLEAGEDAFIYATLSNNSTFVSGEMINFSADVGQISSNGTIDDSGVATAIFNSTVAERANISATYGNISDNLTIDVEPAEVNLIDWSSSSQALVVGNISTINFTAYDTYGNINTTAPMDVEISVIDLKGNIKETSTSTSISPYELSRVNITADSLEFNFSSTTNPFITFEINSTFASKVNLNVSSDSISNATNISYSPARPSILDISYGDEYTVNTTEDISVNIYDRYRNPVNNSTLIFNITPPINTSYNSPITYDSLEIHPSSTITNIEGIGNATFRTDKRAGDNIINISVSENETLYKEISITGIADSAEDMHLTYSPSLCYANNVDYYRLSATPVDQFLNPILPNGPNIKEQVYFDEGSTKIPLNPYGTATTKVGPTPYVENISVTASFRNETGDTGINNSTNLNFIKGDLAQIKLFATPSMILTKNLIGNHISSIRGIALDEWGHSLSDMNISLANTNVSMGNLTMEGINETNSINTTTNSAGRFSATFESKNLEGNCTINATSGDIKSSTIIDIRDSPFISSYVLAEPDEVDSGDIVNVTTVVSVEGELPVTRQAATAMLTLDRSGSMDPDSYAGTPLDVVLVLDRSGSMNDLGSSPEQPLTDAQDAARTFMDNLVSNSLTGVVSFASDSTIESDLTLLNSSSSKDQIEDAIYSFSASGSTAMGDGLADSIDMLIDDGRDSSRKVIVLLTDGVCNAGSDQDCTNGIQRANSNGITIYTIGLGSPDYIDEPTLQRIALETSGNYYNAPTGADLQDVYYSIAQEISDYDISDIEYGEEGFTPYTYSADNISLDVLDSEPPYYLYFEGWDLDFSGECVIEVNGNYLTDAGSSSNPNEEWVSFEYNITPLVEDGDNTVTFRDEKDYTNEIREINIYENEIRLAEYPEESGDLTSYNCEFNTSYTGFQDSFLVNNTLNDLKVSLSWVNNSTDMDLYLKSPSGTEYGNGADTTGYYTANNSEYIWLYPLSGSYPEDDDETIEQGNWTVRIASSFPEGEFDLETYIDKKSATRLASNSFLSSFNESNGDRIGLVLYSTDSIVNSSSLSSYLRNGSEWTGYFNVDEEGTYSFDLSWQDNSSMEIGLYNGVDLLNSTTASASPVDLTSTLYAGNDYRLVVEKTGGKLNDSAFDFNVTRKPLHGAMVAYYDTGSPGTPRYRSLEGFDWSSEYSANYVGGSIRQMVLETSPASGEIILGTLDNHYDANFQVYSDDWGEVREFSTSLDSYSRRGFDLAYESLSSDAMAVYADSSSTPRYRIWDGNSWSAESSVDGSNMGAGDVWWASLAAHPSSDEMILVTLDDARDIRAQVWDGNNWANPVTITNSARAYGYQCFNVVYEQQRGNAIVAWSDIEGNVHSRTWNGSQWSAEKDLYSFDDSHRVYWIKMASESSSNNLIMGMLDLDEDLYVSTWNGSDWSASRIQIENDCYTYNKRAFDVVFEKNSGTGMIVWGDKTSTPKYRTWNGSWSEEMDASTLSEYDDMNWVQLHPDPYSDSILLITSDDHDDINIQKWDDGSWSVSSELETSSSSEYENFDLVFEKRNNTAAEASVSWKSWSAWLSSDLNNDSISHIENAIGTMSCEGLTAIDEGLYESNNELSSITGNSTMVLMTDGIDNAGSHSLLEQAQRARDQNTVIYTVGFGNNESEVDPVLEQIANITGGEYYFAPNSTVLEDIFVGIASDITNFSATGPRLELHIPHNYITNLSIATATYRDNSSNSTIGNNSTFVEPSYPSNVTDSSEPDIENIGDRDVLMWDLPPTMGMGDKWGVWYQLKVQGAGTVPLILPTSTLNYTDVNGTSIDISISYSGDTSIGGSGASVDYVSLGDVNIEPQSDIINISDNDPVTITARYSDGNPAIANVLLYTNLGGFGGSHYPFNLTVSGSETVNFSSSTAGNAFIYSFASNGNNSVSDSAKIYVRPKGSITLN</sequence>
<dbReference type="InterPro" id="IPR051266">
    <property type="entry name" value="CLCR"/>
</dbReference>
<dbReference type="SUPFAM" id="SSF49373">
    <property type="entry name" value="Invasin/intimin cell-adhesion fragments"/>
    <property type="match status" value="1"/>
</dbReference>
<dbReference type="PANTHER" id="PTHR10579">
    <property type="entry name" value="CALCIUM-ACTIVATED CHLORIDE CHANNEL REGULATOR"/>
    <property type="match status" value="1"/>
</dbReference>
<dbReference type="InterPro" id="IPR008964">
    <property type="entry name" value="Invasin/intimin_cell_adhesion"/>
</dbReference>
<dbReference type="Gene3D" id="3.40.50.410">
    <property type="entry name" value="von Willebrand factor, type A domain"/>
    <property type="match status" value="2"/>
</dbReference>
<dbReference type="SUPFAM" id="SSF53300">
    <property type="entry name" value="vWA-like"/>
    <property type="match status" value="2"/>
</dbReference>
<protein>
    <submittedName>
        <fullName evidence="3">VWA domain-containing protein</fullName>
    </submittedName>
</protein>
<dbReference type="Pfam" id="PF00092">
    <property type="entry name" value="VWA"/>
    <property type="match status" value="2"/>
</dbReference>
<organism evidence="3 4">
    <name type="scientific">Methanohalophilus halophilus</name>
    <dbReference type="NCBI Taxonomy" id="2177"/>
    <lineage>
        <taxon>Archaea</taxon>
        <taxon>Methanobacteriati</taxon>
        <taxon>Methanobacteriota</taxon>
        <taxon>Stenosarchaea group</taxon>
        <taxon>Methanomicrobia</taxon>
        <taxon>Methanosarcinales</taxon>
        <taxon>Methanosarcinaceae</taxon>
        <taxon>Methanohalophilus</taxon>
    </lineage>
</organism>
<dbReference type="InterPro" id="IPR002035">
    <property type="entry name" value="VWF_A"/>
</dbReference>
<dbReference type="Proteomes" id="UP000267921">
    <property type="component" value="Unassembled WGS sequence"/>
</dbReference>
<dbReference type="EMBL" id="RJJG01000003">
    <property type="protein sequence ID" value="RNI09771.1"/>
    <property type="molecule type" value="Genomic_DNA"/>
</dbReference>
<evidence type="ECO:0000256" key="1">
    <source>
        <dbReference type="SAM" id="MobiDB-lite"/>
    </source>
</evidence>
<dbReference type="PANTHER" id="PTHR10579:SF43">
    <property type="entry name" value="ZINC FINGER (C3HC4-TYPE RING FINGER) FAMILY PROTEIN"/>
    <property type="match status" value="1"/>
</dbReference>
<dbReference type="SMART" id="SM00327">
    <property type="entry name" value="VWA"/>
    <property type="match status" value="2"/>
</dbReference>
<evidence type="ECO:0000259" key="2">
    <source>
        <dbReference type="PROSITE" id="PS50234"/>
    </source>
</evidence>
<dbReference type="InterPro" id="IPR036465">
    <property type="entry name" value="vWFA_dom_sf"/>
</dbReference>
<feature type="domain" description="VWFA" evidence="2">
    <location>
        <begin position="1656"/>
        <end position="1762"/>
    </location>
</feature>